<evidence type="ECO:0000256" key="4">
    <source>
        <dbReference type="ARBA" id="ARBA00022989"/>
    </source>
</evidence>
<feature type="domain" description="L-type lectin-like" evidence="7">
    <location>
        <begin position="185"/>
        <end position="336"/>
    </location>
</feature>
<evidence type="ECO:0000259" key="7">
    <source>
        <dbReference type="Pfam" id="PF03388"/>
    </source>
</evidence>
<dbReference type="GO" id="GO:0005793">
    <property type="term" value="C:endoplasmic reticulum-Golgi intermediate compartment"/>
    <property type="evidence" value="ECO:0007669"/>
    <property type="project" value="TreeGrafter"/>
</dbReference>
<feature type="transmembrane region" description="Helical" evidence="6">
    <location>
        <begin position="397"/>
        <end position="424"/>
    </location>
</feature>
<evidence type="ECO:0000256" key="1">
    <source>
        <dbReference type="ARBA" id="ARBA00004479"/>
    </source>
</evidence>
<dbReference type="Proteomes" id="UP000005666">
    <property type="component" value="Chromosome 2"/>
</dbReference>
<reference evidence="8 9" key="1">
    <citation type="journal article" date="2011" name="Proc. Natl. Acad. Sci. U.S.A.">
        <title>Evolutionary erosion of yeast sex chromosomes by mating-type switching accidents.</title>
        <authorList>
            <person name="Gordon J.L."/>
            <person name="Armisen D."/>
            <person name="Proux-Wera E."/>
            <person name="Oheigeartaigh S.S."/>
            <person name="Byrne K.P."/>
            <person name="Wolfe K.H."/>
        </authorList>
    </citation>
    <scope>NUCLEOTIDE SEQUENCE [LARGE SCALE GENOMIC DNA]</scope>
    <source>
        <strain evidence="9">ATCC 24235 / CBS 4417 / NBRC 1672 / NRRL Y-8282 / UCD 70-5</strain>
    </source>
</reference>
<comment type="subcellular location">
    <subcellularLocation>
        <location evidence="1">Membrane</location>
        <topology evidence="1">Single-pass type I membrane protein</topology>
    </subcellularLocation>
</comment>
<accession>G8BP64</accession>
<keyword evidence="9" id="KW-1185">Reference proteome</keyword>
<dbReference type="SUPFAM" id="SSF49899">
    <property type="entry name" value="Concanavalin A-like lectins/glucanases"/>
    <property type="match status" value="1"/>
</dbReference>
<dbReference type="PANTHER" id="PTHR12223">
    <property type="entry name" value="VESICULAR MANNOSE-BINDING LECTIN"/>
    <property type="match status" value="1"/>
</dbReference>
<dbReference type="HOGENOM" id="CLU_050744_0_0_1"/>
<dbReference type="AlphaFoldDB" id="G8BP64"/>
<dbReference type="OrthoDB" id="270293at2759"/>
<dbReference type="InterPro" id="IPR005052">
    <property type="entry name" value="Lectin_leg"/>
</dbReference>
<evidence type="ECO:0000256" key="6">
    <source>
        <dbReference type="SAM" id="Phobius"/>
    </source>
</evidence>
<keyword evidence="4 6" id="KW-1133">Transmembrane helix</keyword>
<dbReference type="InterPro" id="IPR051136">
    <property type="entry name" value="Intracellular_Lectin-GPT"/>
</dbReference>
<keyword evidence="5 6" id="KW-0472">Membrane</keyword>
<dbReference type="EMBL" id="HE612857">
    <property type="protein sequence ID" value="CCE61795.1"/>
    <property type="molecule type" value="Genomic_DNA"/>
</dbReference>
<dbReference type="CDD" id="cd07308">
    <property type="entry name" value="lectin_leg-like"/>
    <property type="match status" value="1"/>
</dbReference>
<gene>
    <name evidence="8" type="primary">TPHA0B01230</name>
    <name evidence="8" type="ordered locus">TPHA_0B01230</name>
</gene>
<dbReference type="Pfam" id="PF03388">
    <property type="entry name" value="Lectin_leg-like"/>
    <property type="match status" value="1"/>
</dbReference>
<dbReference type="GO" id="GO:0006888">
    <property type="term" value="P:endoplasmic reticulum to Golgi vesicle-mediated transport"/>
    <property type="evidence" value="ECO:0007669"/>
    <property type="project" value="TreeGrafter"/>
</dbReference>
<dbReference type="GeneID" id="11534989"/>
<dbReference type="InterPro" id="IPR013320">
    <property type="entry name" value="ConA-like_dom_sf"/>
</dbReference>
<dbReference type="RefSeq" id="XP_003684229.1">
    <property type="nucleotide sequence ID" value="XM_003684181.1"/>
</dbReference>
<dbReference type="GO" id="GO:0005635">
    <property type="term" value="C:nuclear envelope"/>
    <property type="evidence" value="ECO:0007669"/>
    <property type="project" value="EnsemblFungi"/>
</dbReference>
<dbReference type="STRING" id="1071381.G8BP64"/>
<dbReference type="GO" id="GO:0005537">
    <property type="term" value="F:D-mannose binding"/>
    <property type="evidence" value="ECO:0007669"/>
    <property type="project" value="TreeGrafter"/>
</dbReference>
<dbReference type="eggNOG" id="ENOG502QVEK">
    <property type="taxonomic scope" value="Eukaryota"/>
</dbReference>
<feature type="transmembrane region" description="Helical" evidence="6">
    <location>
        <begin position="18"/>
        <end position="37"/>
    </location>
</feature>
<protein>
    <recommendedName>
        <fullName evidence="7">L-type lectin-like domain-containing protein</fullName>
    </recommendedName>
</protein>
<evidence type="ECO:0000313" key="9">
    <source>
        <dbReference type="Proteomes" id="UP000005666"/>
    </source>
</evidence>
<dbReference type="OMA" id="MGFPKNL"/>
<dbReference type="GO" id="GO:0000139">
    <property type="term" value="C:Golgi membrane"/>
    <property type="evidence" value="ECO:0007669"/>
    <property type="project" value="TreeGrafter"/>
</dbReference>
<evidence type="ECO:0000256" key="5">
    <source>
        <dbReference type="ARBA" id="ARBA00023136"/>
    </source>
</evidence>
<dbReference type="KEGG" id="tpf:TPHA_0B01230"/>
<proteinExistence type="predicted"/>
<evidence type="ECO:0000256" key="3">
    <source>
        <dbReference type="ARBA" id="ARBA00022729"/>
    </source>
</evidence>
<organism evidence="8 9">
    <name type="scientific">Tetrapisispora phaffii (strain ATCC 24235 / CBS 4417 / NBRC 1672 / NRRL Y-8282 / UCD 70-5)</name>
    <name type="common">Yeast</name>
    <name type="synonym">Fabospora phaffii</name>
    <dbReference type="NCBI Taxonomy" id="1071381"/>
    <lineage>
        <taxon>Eukaryota</taxon>
        <taxon>Fungi</taxon>
        <taxon>Dikarya</taxon>
        <taxon>Ascomycota</taxon>
        <taxon>Saccharomycotina</taxon>
        <taxon>Saccharomycetes</taxon>
        <taxon>Saccharomycetales</taxon>
        <taxon>Saccharomycetaceae</taxon>
        <taxon>Tetrapisispora</taxon>
    </lineage>
</organism>
<name>G8BP64_TETPH</name>
<evidence type="ECO:0000313" key="8">
    <source>
        <dbReference type="EMBL" id="CCE61795.1"/>
    </source>
</evidence>
<dbReference type="Gene3D" id="2.60.120.200">
    <property type="match status" value="1"/>
</dbReference>
<evidence type="ECO:0000256" key="2">
    <source>
        <dbReference type="ARBA" id="ARBA00022692"/>
    </source>
</evidence>
<keyword evidence="3" id="KW-0732">Signal</keyword>
<dbReference type="PANTHER" id="PTHR12223:SF45">
    <property type="entry name" value="RE50040P"/>
    <property type="match status" value="1"/>
</dbReference>
<keyword evidence="2 6" id="KW-0812">Transmembrane</keyword>
<dbReference type="GO" id="GO:0030134">
    <property type="term" value="C:COPII-coated ER to Golgi transport vesicle"/>
    <property type="evidence" value="ECO:0007669"/>
    <property type="project" value="TreeGrafter"/>
</dbReference>
<sequence length="445" mass="50194">MNQNIHNISTANPPNLKLGGFVVFLFILFQIITQSYYGSSSVEVVNDHFSFSNEGSHISKIFNLDASLSIPFLDKVNRFWHVGGEALIRNEKHIRLTSAGVRNSHGVVLSNGIGDNVINDFEVIVEFQLTGKQSSNKGTSSSNMGEGMVFLITPENEFIRKDFSTPQSREEYISASGGVVGHDTSMMGFPKNLPGLALVIDTFQNSKRSTSGASIPFMDAMLNVNPLKDYYDRDSDGDASTSTSLKLNDHHIQLDDSIMKGDITKIRIIYLESISFLKVDIQYAKEGDFWIELFHATEDVLIPKNAQTGQRFIGIGASNGRATENVDILNVQTNEFHWDNHDESSEESFDYVKEVQKYLAAEYGQMISMEMDQYKRWKMIKAQPNYQSTREVKTGSYFVSFILRSISFIILITVAYMASIFVRVNMKHKLNDMRRGQKIFGKLPE</sequence>
<dbReference type="GO" id="GO:0005789">
    <property type="term" value="C:endoplasmic reticulum membrane"/>
    <property type="evidence" value="ECO:0007669"/>
    <property type="project" value="TreeGrafter"/>
</dbReference>